<keyword evidence="3" id="KW-1185">Reference proteome</keyword>
<gene>
    <name evidence="2" type="ORF">AWN90_41170</name>
</gene>
<evidence type="ECO:0000313" key="2">
    <source>
        <dbReference type="EMBL" id="KZM70938.1"/>
    </source>
</evidence>
<organism evidence="2 3">
    <name type="scientific">Nocardia terpenica</name>
    <dbReference type="NCBI Taxonomy" id="455432"/>
    <lineage>
        <taxon>Bacteria</taxon>
        <taxon>Bacillati</taxon>
        <taxon>Actinomycetota</taxon>
        <taxon>Actinomycetes</taxon>
        <taxon>Mycobacteriales</taxon>
        <taxon>Nocardiaceae</taxon>
        <taxon>Nocardia</taxon>
    </lineage>
</organism>
<dbReference type="STRING" id="455432.AWN90_41170"/>
<protein>
    <submittedName>
        <fullName evidence="2">Uncharacterized protein</fullName>
    </submittedName>
</protein>
<comment type="caution">
    <text evidence="2">The sequence shown here is derived from an EMBL/GenBank/DDBJ whole genome shotgun (WGS) entry which is preliminary data.</text>
</comment>
<keyword evidence="1" id="KW-1133">Transmembrane helix</keyword>
<sequence length="77" mass="8324">MSTLRAAWLGTLAATVPFVVLLVIYVIEVGIGTISGAELGGHALALFREWRWAATAAALTAVTINYSEALHERRNDR</sequence>
<dbReference type="Proteomes" id="UP000076512">
    <property type="component" value="Unassembled WGS sequence"/>
</dbReference>
<feature type="transmembrane region" description="Helical" evidence="1">
    <location>
        <begin position="6"/>
        <end position="27"/>
    </location>
</feature>
<proteinExistence type="predicted"/>
<keyword evidence="1" id="KW-0812">Transmembrane</keyword>
<reference evidence="2 3" key="1">
    <citation type="submission" date="2016-04" db="EMBL/GenBank/DDBJ databases">
        <authorList>
            <person name="Evans L.H."/>
            <person name="Alamgir A."/>
            <person name="Owens N."/>
            <person name="Weber N.D."/>
            <person name="Virtaneva K."/>
            <person name="Barbian K."/>
            <person name="Babar A."/>
            <person name="Rosenke K."/>
        </authorList>
    </citation>
    <scope>NUCLEOTIDE SEQUENCE [LARGE SCALE GENOMIC DNA]</scope>
    <source>
        <strain evidence="2 3">IFM 0406</strain>
    </source>
</reference>
<evidence type="ECO:0000313" key="3">
    <source>
        <dbReference type="Proteomes" id="UP000076512"/>
    </source>
</evidence>
<dbReference type="EMBL" id="LWGR01000013">
    <property type="protein sequence ID" value="KZM70938.1"/>
    <property type="molecule type" value="Genomic_DNA"/>
</dbReference>
<dbReference type="RefSeq" id="WP_067594812.1">
    <property type="nucleotide sequence ID" value="NZ_JABMCZ010000003.1"/>
</dbReference>
<evidence type="ECO:0000256" key="1">
    <source>
        <dbReference type="SAM" id="Phobius"/>
    </source>
</evidence>
<accession>A0A161XCI8</accession>
<name>A0A161XCI8_9NOCA</name>
<keyword evidence="1" id="KW-0472">Membrane</keyword>
<dbReference type="AlphaFoldDB" id="A0A161XCI8"/>